<dbReference type="InterPro" id="IPR023387">
    <property type="entry name" value="DUF1653-like_dom"/>
</dbReference>
<dbReference type="Proteomes" id="UP000034581">
    <property type="component" value="Unassembled WGS sequence"/>
</dbReference>
<gene>
    <name evidence="2" type="ORF">UR67_C0004G0011</name>
</gene>
<evidence type="ECO:0000259" key="1">
    <source>
        <dbReference type="Pfam" id="PF07866"/>
    </source>
</evidence>
<protein>
    <recommendedName>
        <fullName evidence="1">DUF1653 domain-containing protein</fullName>
    </recommendedName>
</protein>
<organism evidence="2 3">
    <name type="scientific">candidate division CPR3 bacterium GW2011_GWF2_35_18</name>
    <dbReference type="NCBI Taxonomy" id="1618350"/>
    <lineage>
        <taxon>Bacteria</taxon>
        <taxon>Bacteria division CPR3</taxon>
    </lineage>
</organism>
<evidence type="ECO:0000313" key="3">
    <source>
        <dbReference type="Proteomes" id="UP000034581"/>
    </source>
</evidence>
<evidence type="ECO:0000313" key="2">
    <source>
        <dbReference type="EMBL" id="KKP69614.1"/>
    </source>
</evidence>
<dbReference type="EMBL" id="LBQB01000004">
    <property type="protein sequence ID" value="KKP69614.1"/>
    <property type="molecule type" value="Genomic_DNA"/>
</dbReference>
<dbReference type="Gene3D" id="2.30.30.320">
    <property type="entry name" value="DUF1653-like domain"/>
    <property type="match status" value="1"/>
</dbReference>
<dbReference type="Pfam" id="PF07866">
    <property type="entry name" value="DUF1653"/>
    <property type="match status" value="1"/>
</dbReference>
<dbReference type="STRING" id="1618350.UR67_C0004G0011"/>
<feature type="domain" description="DUF1653" evidence="1">
    <location>
        <begin position="24"/>
        <end position="85"/>
    </location>
</feature>
<dbReference type="AlphaFoldDB" id="A0A0G0BJG8"/>
<comment type="caution">
    <text evidence="2">The sequence shown here is derived from an EMBL/GenBank/DDBJ whole genome shotgun (WGS) entry which is preliminary data.</text>
</comment>
<reference evidence="2 3" key="1">
    <citation type="journal article" date="2015" name="Nature">
        <title>rRNA introns, odd ribosomes, and small enigmatic genomes across a large radiation of phyla.</title>
        <authorList>
            <person name="Brown C.T."/>
            <person name="Hug L.A."/>
            <person name="Thomas B.C."/>
            <person name="Sharon I."/>
            <person name="Castelle C.J."/>
            <person name="Singh A."/>
            <person name="Wilkins M.J."/>
            <person name="Williams K.H."/>
            <person name="Banfield J.F."/>
        </authorList>
    </citation>
    <scope>NUCLEOTIDE SEQUENCE [LARGE SCALE GENOMIC DNA]</scope>
</reference>
<dbReference type="InterPro" id="IPR037135">
    <property type="entry name" value="DUF1653-like_dom_sf"/>
</dbReference>
<accession>A0A0G0BJG8</accession>
<sequence>MSHLDEKLLQKIIDNAKEKIQIGGIYRHYKKGERYKVIGFGIIEGTDKVGVIYEAQYGKKIVWIREIDSFNGKVREAGKEELRFELI</sequence>
<proteinExistence type="predicted"/>
<name>A0A0G0BJG8_UNCC3</name>